<evidence type="ECO:0000259" key="6">
    <source>
        <dbReference type="Pfam" id="PF17846"/>
    </source>
</evidence>
<dbReference type="EMBL" id="JXTI01000037">
    <property type="protein sequence ID" value="KWX14311.1"/>
    <property type="molecule type" value="Genomic_DNA"/>
</dbReference>
<evidence type="ECO:0000313" key="8">
    <source>
        <dbReference type="Proteomes" id="UP000070089"/>
    </source>
</evidence>
<dbReference type="OrthoDB" id="372487at2759"/>
<dbReference type="Pfam" id="PF17846">
    <property type="entry name" value="XRN_M"/>
    <property type="match status" value="1"/>
</dbReference>
<dbReference type="VEuPathDB" id="GiardiaDB:QR46_1700"/>
<dbReference type="GO" id="GO:0003723">
    <property type="term" value="F:RNA binding"/>
    <property type="evidence" value="ECO:0007669"/>
    <property type="project" value="TreeGrafter"/>
</dbReference>
<dbReference type="InterPro" id="IPR004859">
    <property type="entry name" value="Xrn1_N"/>
</dbReference>
<gene>
    <name evidence="7" type="ORF">QR46_1700</name>
</gene>
<name>A0A132NW66_GIAIN</name>
<evidence type="ECO:0000256" key="4">
    <source>
        <dbReference type="ARBA" id="ARBA00038299"/>
    </source>
</evidence>
<feature type="domain" description="Xrn1 helical" evidence="6">
    <location>
        <begin position="354"/>
        <end position="714"/>
    </location>
</feature>
<evidence type="ECO:0000256" key="1">
    <source>
        <dbReference type="ARBA" id="ARBA00022722"/>
    </source>
</evidence>
<feature type="domain" description="Xrn1 N-terminal" evidence="5">
    <location>
        <begin position="13"/>
        <end position="271"/>
    </location>
</feature>
<dbReference type="InterPro" id="IPR027073">
    <property type="entry name" value="5_3_exoribonuclease"/>
</dbReference>
<sequence length="912" mass="104294">MQLSNSVSSVRKMGVPSFFRWIVQRYSSVIDNVLEAFPDTYEANIDGDALPLGFAIDNLYFDTNGLIHPCFHPEGRAQPQTEAEVFEEIFQVLDRVVSICRPRRLLYLAVDGPAPRAKLNQQRSRRFMAAYERQIKERVQERRLMSFGDVEPSLKKLGSEMNDATESTAQTNLDSNAITPGTPFMSRLSVALKYYVANRQANSKLWRHLTVLYADAWSPGEGEHKIMSFVRVQRSQPGYDPCTIHCIYGLDADLIMLALGTHEPNFLILRDVVDTANLKRTCTRCGHLRISSEHNTGTVDPFTTRHEDQGGMDCPFYPGSSLRPVAFRSPFQFLHVSRLREYLQREFDATDVIFERAIDDFVFLTFLVGNDFLPHIQCLDIREDAVIRMIYFYKQLKRSRKIGFLTTGSDVNIGDFHVLLRELAEQEARIFKARASGKANARHAQASETPDSKDETPGERAVREYFQFFRKDDKRIIKDAMDDYYALHDKPLPPTTVAVKHILIKYELEKPGYAQRYYLGIGLMDDFPEKNYESDKFKAELKQRIQTMCYHYIDGLIWVFRYYFLPKVEDWGWYYPYHHSPLLVDLAAASQTYTRAWKQHTVSNRPFNPYEQLLAVMPPASAALLPPVMRHLMTDPASDLNKFYPSLIKCDLSEKTALWKGVLLLPFINSSELISAAQKSYGQLTPLEQQRNRLSDPVILIHKDHPGFALFKAILDDQPIPQSYNSVVVLDKVEKIGEKERKRFYIQRPNKQLNLLAGYYTISQTDFFKYGASVAHILAVTHNNDYSVHFCKELEQDAVDARGHLDPYSIKTLYNVEDLSVITNYTIALRFISPRIPAQWLNATCYRNSAIMRKVVTDSMWKGGFNARERQCSSLIGMNIGASGQDDVTGPAVFPSSISATGAVERARALGF</sequence>
<dbReference type="AlphaFoldDB" id="A0A132NW66"/>
<evidence type="ECO:0000256" key="2">
    <source>
        <dbReference type="ARBA" id="ARBA00022801"/>
    </source>
</evidence>
<reference evidence="7 8" key="1">
    <citation type="journal article" date="2015" name="Mol. Biochem. Parasitol.">
        <title>Identification of polymorphic genes for use in assemblage B genotyping assays through comparative genomics of multiple assemblage B Giardia duodenalis isolates.</title>
        <authorList>
            <person name="Wielinga C."/>
            <person name="Thompson R.C."/>
            <person name="Monis P."/>
            <person name="Ryan U."/>
        </authorList>
    </citation>
    <scope>NUCLEOTIDE SEQUENCE [LARGE SCALE GENOMIC DNA]</scope>
    <source>
        <strain evidence="7 8">BAH15c1</strain>
    </source>
</reference>
<dbReference type="InterPro" id="IPR041412">
    <property type="entry name" value="Xrn1_helical"/>
</dbReference>
<organism evidence="7 8">
    <name type="scientific">Giardia duodenalis assemblage B</name>
    <dbReference type="NCBI Taxonomy" id="1394984"/>
    <lineage>
        <taxon>Eukaryota</taxon>
        <taxon>Metamonada</taxon>
        <taxon>Diplomonadida</taxon>
        <taxon>Hexamitidae</taxon>
        <taxon>Giardiinae</taxon>
        <taxon>Giardia</taxon>
    </lineage>
</organism>
<comment type="caution">
    <text evidence="7">The sequence shown here is derived from an EMBL/GenBank/DDBJ whole genome shotgun (WGS) entry which is preliminary data.</text>
</comment>
<dbReference type="Proteomes" id="UP000070089">
    <property type="component" value="Unassembled WGS sequence"/>
</dbReference>
<keyword evidence="3" id="KW-0269">Exonuclease</keyword>
<proteinExistence type="inferred from homology"/>
<dbReference type="GO" id="GO:0004534">
    <property type="term" value="F:5'-3' RNA exonuclease activity"/>
    <property type="evidence" value="ECO:0007669"/>
    <property type="project" value="TreeGrafter"/>
</dbReference>
<evidence type="ECO:0000256" key="3">
    <source>
        <dbReference type="ARBA" id="ARBA00022839"/>
    </source>
</evidence>
<dbReference type="PANTHER" id="PTHR12341">
    <property type="entry name" value="5'-&gt;3' EXORIBONUCLEASE"/>
    <property type="match status" value="1"/>
</dbReference>
<evidence type="ECO:0000259" key="5">
    <source>
        <dbReference type="Pfam" id="PF03159"/>
    </source>
</evidence>
<protein>
    <submittedName>
        <fullName evidence="7">5'-3' exoribonuclease 2/ XPN family</fullName>
    </submittedName>
</protein>
<dbReference type="PANTHER" id="PTHR12341:SF7">
    <property type="entry name" value="5'-3' EXORIBONUCLEASE 1"/>
    <property type="match status" value="1"/>
</dbReference>
<evidence type="ECO:0000313" key="7">
    <source>
        <dbReference type="EMBL" id="KWX14311.1"/>
    </source>
</evidence>
<dbReference type="Gene3D" id="1.25.40.1050">
    <property type="match status" value="1"/>
</dbReference>
<comment type="similarity">
    <text evidence="4">Belongs to the 5'-3' exonuclease family.</text>
</comment>
<keyword evidence="2" id="KW-0378">Hydrolase</keyword>
<dbReference type="Gene3D" id="3.40.50.12390">
    <property type="match status" value="2"/>
</dbReference>
<dbReference type="CDD" id="cd18673">
    <property type="entry name" value="PIN_XRN1-2-like"/>
    <property type="match status" value="1"/>
</dbReference>
<dbReference type="GO" id="GO:0000956">
    <property type="term" value="P:nuclear-transcribed mRNA catabolic process"/>
    <property type="evidence" value="ECO:0007669"/>
    <property type="project" value="TreeGrafter"/>
</dbReference>
<dbReference type="GO" id="GO:0005634">
    <property type="term" value="C:nucleus"/>
    <property type="evidence" value="ECO:0007669"/>
    <property type="project" value="TreeGrafter"/>
</dbReference>
<keyword evidence="1" id="KW-0540">Nuclease</keyword>
<accession>A0A132NW66</accession>
<dbReference type="Pfam" id="PF03159">
    <property type="entry name" value="XRN_N"/>
    <property type="match status" value="1"/>
</dbReference>